<keyword evidence="7 10" id="KW-0472">Membrane</keyword>
<accession>A0AA39FP04</accession>
<evidence type="ECO:0000259" key="12">
    <source>
        <dbReference type="PROSITE" id="PS50866"/>
    </source>
</evidence>
<dbReference type="AlphaFoldDB" id="A0AA39FP04"/>
<reference evidence="13" key="1">
    <citation type="journal article" date="2023" name="bioRxiv">
        <title>Scaffold-level genome assemblies of two parasitoid biocontrol wasps reveal the parthenogenesis mechanism and an associated novel virus.</title>
        <authorList>
            <person name="Inwood S."/>
            <person name="Skelly J."/>
            <person name="Guhlin J."/>
            <person name="Harrop T."/>
            <person name="Goldson S."/>
            <person name="Dearden P."/>
        </authorList>
    </citation>
    <scope>NUCLEOTIDE SEQUENCE</scope>
    <source>
        <strain evidence="13">Irish</strain>
        <tissue evidence="13">Whole body</tissue>
    </source>
</reference>
<dbReference type="EMBL" id="JAQQBS010000002">
    <property type="protein sequence ID" value="KAK0173147.1"/>
    <property type="molecule type" value="Genomic_DNA"/>
</dbReference>
<dbReference type="Proteomes" id="UP001168990">
    <property type="component" value="Unassembled WGS sequence"/>
</dbReference>
<keyword evidence="5 11" id="KW-0732">Signal</keyword>
<proteinExistence type="inferred from homology"/>
<evidence type="ECO:0000256" key="3">
    <source>
        <dbReference type="ARBA" id="ARBA00022473"/>
    </source>
</evidence>
<dbReference type="SMART" id="SM01190">
    <property type="entry name" value="EMP24_GP25L"/>
    <property type="match status" value="1"/>
</dbReference>
<dbReference type="GO" id="GO:0016020">
    <property type="term" value="C:membrane"/>
    <property type="evidence" value="ECO:0007669"/>
    <property type="project" value="UniProtKB-SubCell"/>
</dbReference>
<comment type="caution">
    <text evidence="13">The sequence shown here is derived from an EMBL/GenBank/DDBJ whole genome shotgun (WGS) entry which is preliminary data.</text>
</comment>
<feature type="coiled-coil region" evidence="9">
    <location>
        <begin position="134"/>
        <end position="161"/>
    </location>
</feature>
<comment type="subcellular location">
    <subcellularLocation>
        <location evidence="1 8">Membrane</location>
        <topology evidence="1 8">Single-pass type I membrane protein</topology>
    </subcellularLocation>
</comment>
<reference evidence="13" key="2">
    <citation type="submission" date="2023-03" db="EMBL/GenBank/DDBJ databases">
        <authorList>
            <person name="Inwood S.N."/>
            <person name="Skelly J.G."/>
            <person name="Guhlin J."/>
            <person name="Harrop T.W.R."/>
            <person name="Goldson S.G."/>
            <person name="Dearden P.K."/>
        </authorList>
    </citation>
    <scope>NUCLEOTIDE SEQUENCE</scope>
    <source>
        <strain evidence="13">Irish</strain>
        <tissue evidence="13">Whole body</tissue>
    </source>
</reference>
<evidence type="ECO:0000313" key="14">
    <source>
        <dbReference type="Proteomes" id="UP001168990"/>
    </source>
</evidence>
<feature type="domain" description="GOLD" evidence="12">
    <location>
        <begin position="29"/>
        <end position="125"/>
    </location>
</feature>
<evidence type="ECO:0000256" key="10">
    <source>
        <dbReference type="SAM" id="Phobius"/>
    </source>
</evidence>
<protein>
    <recommendedName>
        <fullName evidence="12">GOLD domain-containing protein</fullName>
    </recommendedName>
</protein>
<comment type="similarity">
    <text evidence="2 8">Belongs to the EMP24/GP25L family.</text>
</comment>
<feature type="signal peptide" evidence="11">
    <location>
        <begin position="1"/>
        <end position="19"/>
    </location>
</feature>
<evidence type="ECO:0000256" key="6">
    <source>
        <dbReference type="ARBA" id="ARBA00022989"/>
    </source>
</evidence>
<dbReference type="PROSITE" id="PS50866">
    <property type="entry name" value="GOLD"/>
    <property type="match status" value="1"/>
</dbReference>
<evidence type="ECO:0000256" key="5">
    <source>
        <dbReference type="ARBA" id="ARBA00022729"/>
    </source>
</evidence>
<organism evidence="13 14">
    <name type="scientific">Microctonus aethiopoides</name>
    <dbReference type="NCBI Taxonomy" id="144406"/>
    <lineage>
        <taxon>Eukaryota</taxon>
        <taxon>Metazoa</taxon>
        <taxon>Ecdysozoa</taxon>
        <taxon>Arthropoda</taxon>
        <taxon>Hexapoda</taxon>
        <taxon>Insecta</taxon>
        <taxon>Pterygota</taxon>
        <taxon>Neoptera</taxon>
        <taxon>Endopterygota</taxon>
        <taxon>Hymenoptera</taxon>
        <taxon>Apocrita</taxon>
        <taxon>Ichneumonoidea</taxon>
        <taxon>Braconidae</taxon>
        <taxon>Euphorinae</taxon>
        <taxon>Microctonus</taxon>
    </lineage>
</organism>
<keyword evidence="4 8" id="KW-0812">Transmembrane</keyword>
<gene>
    <name evidence="13" type="ORF">PV328_006388</name>
</gene>
<dbReference type="InterPro" id="IPR015720">
    <property type="entry name" value="Emp24-like"/>
</dbReference>
<keyword evidence="14" id="KW-1185">Reference proteome</keyword>
<sequence>MKYISIFLALVIVIPNVSSLYFHIGETERKCFIEEIPDETTVLVHYKVELFDPRSGGYMPSSPGIGMHVEVRDPDDKTILSRVYSSEGRITFTSHTPGEHVICLYSNSSAWFSGSQLRVHLDIQVGDHAIDYANLAQKEKLSKLQLRIRQLLNQVEQVTKEQNYQRYREERFRLTSESTNRRVLWWSITQTVILLGMGAWQMRHLKSFFEAKKLV</sequence>
<evidence type="ECO:0000313" key="13">
    <source>
        <dbReference type="EMBL" id="KAK0173147.1"/>
    </source>
</evidence>
<evidence type="ECO:0000256" key="4">
    <source>
        <dbReference type="ARBA" id="ARBA00022692"/>
    </source>
</evidence>
<name>A0AA39FP04_9HYME</name>
<evidence type="ECO:0000256" key="1">
    <source>
        <dbReference type="ARBA" id="ARBA00004479"/>
    </source>
</evidence>
<dbReference type="Pfam" id="PF01105">
    <property type="entry name" value="EMP24_GP25L"/>
    <property type="match status" value="1"/>
</dbReference>
<keyword evidence="6 10" id="KW-1133">Transmembrane helix</keyword>
<feature type="transmembrane region" description="Helical" evidence="10">
    <location>
        <begin position="183"/>
        <end position="200"/>
    </location>
</feature>
<dbReference type="InterPro" id="IPR009038">
    <property type="entry name" value="GOLD_dom"/>
</dbReference>
<dbReference type="PANTHER" id="PTHR22811">
    <property type="entry name" value="TRANSMEMBRANE EMP24 DOMAIN-CONTAINING PROTEIN"/>
    <property type="match status" value="1"/>
</dbReference>
<evidence type="ECO:0000256" key="7">
    <source>
        <dbReference type="ARBA" id="ARBA00023136"/>
    </source>
</evidence>
<evidence type="ECO:0000256" key="2">
    <source>
        <dbReference type="ARBA" id="ARBA00007104"/>
    </source>
</evidence>
<evidence type="ECO:0000256" key="11">
    <source>
        <dbReference type="SAM" id="SignalP"/>
    </source>
</evidence>
<feature type="chain" id="PRO_5041208121" description="GOLD domain-containing protein" evidence="11">
    <location>
        <begin position="20"/>
        <end position="215"/>
    </location>
</feature>
<evidence type="ECO:0000256" key="8">
    <source>
        <dbReference type="RuleBase" id="RU003827"/>
    </source>
</evidence>
<keyword evidence="9" id="KW-0175">Coiled coil</keyword>
<evidence type="ECO:0000256" key="9">
    <source>
        <dbReference type="SAM" id="Coils"/>
    </source>
</evidence>
<keyword evidence="3" id="KW-0217">Developmental protein</keyword>